<dbReference type="Gene3D" id="3.30.420.10">
    <property type="entry name" value="Ribonuclease H-like superfamily/Ribonuclease H"/>
    <property type="match status" value="1"/>
</dbReference>
<reference evidence="4" key="1">
    <citation type="journal article" date="2022" name="Int. J. Mol. Sci.">
        <title>Draft Genome of Tanacetum Coccineum: Genomic Comparison of Closely Related Tanacetum-Family Plants.</title>
        <authorList>
            <person name="Yamashiro T."/>
            <person name="Shiraishi A."/>
            <person name="Nakayama K."/>
            <person name="Satake H."/>
        </authorList>
    </citation>
    <scope>NUCLEOTIDE SEQUENCE</scope>
</reference>
<evidence type="ECO:0000313" key="5">
    <source>
        <dbReference type="Proteomes" id="UP001151760"/>
    </source>
</evidence>
<dbReference type="PANTHER" id="PTHR11439">
    <property type="entry name" value="GAG-POL-RELATED RETROTRANSPOSON"/>
    <property type="match status" value="1"/>
</dbReference>
<gene>
    <name evidence="4" type="ORF">Tco_1030784</name>
</gene>
<feature type="region of interest" description="Disordered" evidence="2">
    <location>
        <begin position="1005"/>
        <end position="1028"/>
    </location>
</feature>
<reference evidence="4" key="2">
    <citation type="submission" date="2022-01" db="EMBL/GenBank/DDBJ databases">
        <authorList>
            <person name="Yamashiro T."/>
            <person name="Shiraishi A."/>
            <person name="Satake H."/>
            <person name="Nakayama K."/>
        </authorList>
    </citation>
    <scope>NUCLEOTIDE SEQUENCE</scope>
</reference>
<comment type="caution">
    <text evidence="4">The sequence shown here is derived from an EMBL/GenBank/DDBJ whole genome shotgun (WGS) entry which is preliminary data.</text>
</comment>
<dbReference type="SUPFAM" id="SSF53098">
    <property type="entry name" value="Ribonuclease H-like"/>
    <property type="match status" value="1"/>
</dbReference>
<feature type="coiled-coil region" evidence="1">
    <location>
        <begin position="1045"/>
        <end position="1079"/>
    </location>
</feature>
<evidence type="ECO:0000313" key="4">
    <source>
        <dbReference type="EMBL" id="GJT71498.1"/>
    </source>
</evidence>
<accession>A0ABQ5G8T6</accession>
<proteinExistence type="predicted"/>
<dbReference type="EMBL" id="BQNB010018172">
    <property type="protein sequence ID" value="GJT71498.1"/>
    <property type="molecule type" value="Genomic_DNA"/>
</dbReference>
<feature type="region of interest" description="Disordered" evidence="2">
    <location>
        <begin position="798"/>
        <end position="832"/>
    </location>
</feature>
<dbReference type="InterPro" id="IPR012337">
    <property type="entry name" value="RNaseH-like_sf"/>
</dbReference>
<dbReference type="InterPro" id="IPR001584">
    <property type="entry name" value="Integrase_cat-core"/>
</dbReference>
<keyword evidence="5" id="KW-1185">Reference proteome</keyword>
<organism evidence="4 5">
    <name type="scientific">Tanacetum coccineum</name>
    <dbReference type="NCBI Taxonomy" id="301880"/>
    <lineage>
        <taxon>Eukaryota</taxon>
        <taxon>Viridiplantae</taxon>
        <taxon>Streptophyta</taxon>
        <taxon>Embryophyta</taxon>
        <taxon>Tracheophyta</taxon>
        <taxon>Spermatophyta</taxon>
        <taxon>Magnoliopsida</taxon>
        <taxon>eudicotyledons</taxon>
        <taxon>Gunneridae</taxon>
        <taxon>Pentapetalae</taxon>
        <taxon>asterids</taxon>
        <taxon>campanulids</taxon>
        <taxon>Asterales</taxon>
        <taxon>Asteraceae</taxon>
        <taxon>Asteroideae</taxon>
        <taxon>Anthemideae</taxon>
        <taxon>Anthemidinae</taxon>
        <taxon>Tanacetum</taxon>
    </lineage>
</organism>
<protein>
    <submittedName>
        <fullName evidence="4">Uncharacterized mitochondrial protein-like protein</fullName>
    </submittedName>
</protein>
<dbReference type="CDD" id="cd09272">
    <property type="entry name" value="RNase_HI_RT_Ty1"/>
    <property type="match status" value="1"/>
</dbReference>
<evidence type="ECO:0000256" key="2">
    <source>
        <dbReference type="SAM" id="MobiDB-lite"/>
    </source>
</evidence>
<sequence>MIGNKSYLKDYEEIDRGFVAFGGNSKGKKITGKGIEYLIDLKVKVIRCDNETEFKNRVMNQLCEIKGIKREFSIARTPQQNGVVERKNRTLIEAARTMLANSKLPTTFWAEAVNTACYVENRVLVIMPQNKTPYELCKFDGNANEGFFVGYSTNSKAFRVFNNRTRIVEENLHVQFSENTSNVAGSGPNWLFDIDALTNSMNYKPVVAGNQSNGNAGTKACDNAGKARVEIDSLDAGFKPSGEEEKKDAEDLGNESGNPTEGKDSEVPSTEEPIEDQRVNQELDASINSTNNINTASNVNNTNNVNAVSSTINATVTEVNAVDLKTSIELPNDLNMPELEDIVYSDDDEDVGAEANMNSLDAIMHMDVKSAFLYGKIEEEVYVCQPPGFEDPDFPDRRGKIDKTLSIRKVKSDILLVQVHVDDIIFGFTKKSLCIEFEKMMHKKFQMSSIGELTCFLRLQVKQKEDGIFISQDKYVTEILKKFGFTDVKTASTPMETYKPLLKDADGEDVDEHLYRSMIRSLIYLTSSRPDIMFTVCACARYQVNLKVSHLHAVKRIFRYLKDRKSTTGGCQFLWCRLILWQCKKQTVVSNSTTDVEYIAASNCYGQSTICIVKNPVFHSKTKRIEIRHHFNRDSNENKLIQMIKIHTDQNVADLLTKAFDNGIGVNAGDSKLMLLGLTYCWVTTAVRNTLKVKGLRKPTESEGFEEIVDFMNANHIKYALTINPTIYYSCVKQFWDTVKSKMVNEEVQLQALVDKKKVIITKSTIRRDLQLEDANGVDCLPNAAIFELLTLRGKQKSKKSKKKNTKVPQPSGSTDNVPDENVPTTSNDPLLSGKDRLKLTKLIDLCTNLQKNVLDLEKAKIDQDSEIASIKKKVKKLERSNKSRTLGLKRLRKVGSARRVESFDEASLDDQDDASKQGRKIADIDVDTEVTLIDETQGRNNDNLMFDTRVLDDQEVEVEKVVSTAKVTTKSATTTIDELTMAQTLIEIKAAKPKVRGVMIQEPSEFTTTTTTPTASKPSQDKGKEKMIESEKPLKKKDQIMYDQEVALNLQAQLQAELEEEERLTRQKEEEANIALIESWDNTQAMMDADYQMAQQLQAEEQEQLSIEEKSKLFVQLLEARKKHFAEMRAREKRNKPPTQAQQRKLYCNYLKNMEGYTLKQLKGLKFEVIKDMFDKAFKRVNTFVDYKTELVEGSEKRAEDSTKRAGTELEQEVAKKQKIDDAKVDDDQEEARMKELINNVPDEEEVAINAIPLATKPLCIVDWKIIKDGKISQFQIIRADGSSKRYSVFIHMLRNFNKEDLETLWKLVKAKHESLVWRTLQNEKVLIWKLFDSCGVHFLMLQSMHIFMLVEKRYPLTPITITGMLNKKLQGDRWNEICYQLLKLITKQLKNPRSGRIVRIKSFIRLFGITAALIKVSAAQEKRVNVAGTKLQLLTELQLLMDKD</sequence>
<evidence type="ECO:0000256" key="1">
    <source>
        <dbReference type="SAM" id="Coils"/>
    </source>
</evidence>
<dbReference type="PANTHER" id="PTHR11439:SF509">
    <property type="entry name" value="RNA-DIRECTED DNA POLYMERASE"/>
    <property type="match status" value="1"/>
</dbReference>
<feature type="compositionally biased region" description="Basic and acidic residues" evidence="2">
    <location>
        <begin position="241"/>
        <end position="250"/>
    </location>
</feature>
<feature type="region of interest" description="Disordered" evidence="2">
    <location>
        <begin position="233"/>
        <end position="278"/>
    </location>
</feature>
<dbReference type="PROSITE" id="PS50994">
    <property type="entry name" value="INTEGRASE"/>
    <property type="match status" value="1"/>
</dbReference>
<feature type="compositionally biased region" description="Polar residues" evidence="2">
    <location>
        <begin position="807"/>
        <end position="830"/>
    </location>
</feature>
<keyword evidence="1" id="KW-0175">Coiled coil</keyword>
<feature type="domain" description="Integrase catalytic" evidence="3">
    <location>
        <begin position="44"/>
        <end position="141"/>
    </location>
</feature>
<dbReference type="InterPro" id="IPR013103">
    <property type="entry name" value="RVT_2"/>
</dbReference>
<dbReference type="Proteomes" id="UP001151760">
    <property type="component" value="Unassembled WGS sequence"/>
</dbReference>
<dbReference type="InterPro" id="IPR036397">
    <property type="entry name" value="RNaseH_sf"/>
</dbReference>
<name>A0ABQ5G8T6_9ASTR</name>
<evidence type="ECO:0000259" key="3">
    <source>
        <dbReference type="PROSITE" id="PS50994"/>
    </source>
</evidence>
<dbReference type="Pfam" id="PF25597">
    <property type="entry name" value="SH3_retrovirus"/>
    <property type="match status" value="1"/>
</dbReference>
<dbReference type="InterPro" id="IPR057670">
    <property type="entry name" value="SH3_retrovirus"/>
</dbReference>
<dbReference type="Pfam" id="PF07727">
    <property type="entry name" value="RVT_2"/>
    <property type="match status" value="1"/>
</dbReference>